<dbReference type="PANTHER" id="PTHR37014:SF8">
    <property type="entry name" value="RICH PROTEIN, PUTATIVE (AFU_ORTHOLOGUE AFUA_7G04870)-RELATED"/>
    <property type="match status" value="1"/>
</dbReference>
<proteinExistence type="predicted"/>
<accession>A0A9P4ILX2</accession>
<feature type="compositionally biased region" description="Low complexity" evidence="1">
    <location>
        <begin position="59"/>
        <end position="89"/>
    </location>
</feature>
<dbReference type="InterPro" id="IPR011058">
    <property type="entry name" value="Cyanovirin-N"/>
</dbReference>
<feature type="compositionally biased region" description="Low complexity" evidence="1">
    <location>
        <begin position="142"/>
        <end position="161"/>
    </location>
</feature>
<feature type="region of interest" description="Disordered" evidence="1">
    <location>
        <begin position="212"/>
        <end position="267"/>
    </location>
</feature>
<comment type="caution">
    <text evidence="3">The sequence shown here is derived from an EMBL/GenBank/DDBJ whole genome shotgun (WGS) entry which is preliminary data.</text>
</comment>
<feature type="compositionally biased region" description="Gly residues" evidence="1">
    <location>
        <begin position="176"/>
        <end position="185"/>
    </location>
</feature>
<feature type="compositionally biased region" description="Pro residues" evidence="1">
    <location>
        <begin position="105"/>
        <end position="119"/>
    </location>
</feature>
<reference evidence="3" key="1">
    <citation type="journal article" date="2020" name="Stud. Mycol.">
        <title>101 Dothideomycetes genomes: a test case for predicting lifestyles and emergence of pathogens.</title>
        <authorList>
            <person name="Haridas S."/>
            <person name="Albert R."/>
            <person name="Binder M."/>
            <person name="Bloem J."/>
            <person name="Labutti K."/>
            <person name="Salamov A."/>
            <person name="Andreopoulos B."/>
            <person name="Baker S."/>
            <person name="Barry K."/>
            <person name="Bills G."/>
            <person name="Bluhm B."/>
            <person name="Cannon C."/>
            <person name="Castanera R."/>
            <person name="Culley D."/>
            <person name="Daum C."/>
            <person name="Ezra D."/>
            <person name="Gonzalez J."/>
            <person name="Henrissat B."/>
            <person name="Kuo A."/>
            <person name="Liang C."/>
            <person name="Lipzen A."/>
            <person name="Lutzoni F."/>
            <person name="Magnuson J."/>
            <person name="Mondo S."/>
            <person name="Nolan M."/>
            <person name="Ohm R."/>
            <person name="Pangilinan J."/>
            <person name="Park H.-J."/>
            <person name="Ramirez L."/>
            <person name="Alfaro M."/>
            <person name="Sun H."/>
            <person name="Tritt A."/>
            <person name="Yoshinaga Y."/>
            <person name="Zwiers L.-H."/>
            <person name="Turgeon B."/>
            <person name="Goodwin S."/>
            <person name="Spatafora J."/>
            <person name="Crous P."/>
            <person name="Grigoriev I."/>
        </authorList>
    </citation>
    <scope>NUCLEOTIDE SEQUENCE</scope>
    <source>
        <strain evidence="3">CBS 133067</strain>
    </source>
</reference>
<dbReference type="AlphaFoldDB" id="A0A9P4ILX2"/>
<evidence type="ECO:0000259" key="2">
    <source>
        <dbReference type="SMART" id="SM01111"/>
    </source>
</evidence>
<feature type="region of interest" description="Disordered" evidence="1">
    <location>
        <begin position="1"/>
        <end position="185"/>
    </location>
</feature>
<dbReference type="Pfam" id="PF08881">
    <property type="entry name" value="CVNH"/>
    <property type="match status" value="1"/>
</dbReference>
<feature type="domain" description="Cyanovirin-N" evidence="2">
    <location>
        <begin position="261"/>
        <end position="362"/>
    </location>
</feature>
<dbReference type="OrthoDB" id="2107166at2759"/>
<protein>
    <submittedName>
        <fullName evidence="3">CNVH-domain-containing protein</fullName>
    </submittedName>
</protein>
<dbReference type="SUPFAM" id="SSF51322">
    <property type="entry name" value="Cyanovirin-N"/>
    <property type="match status" value="1"/>
</dbReference>
<evidence type="ECO:0000313" key="3">
    <source>
        <dbReference type="EMBL" id="KAF2103956.1"/>
    </source>
</evidence>
<dbReference type="Proteomes" id="UP000799772">
    <property type="component" value="Unassembled WGS sequence"/>
</dbReference>
<dbReference type="SMART" id="SM01111">
    <property type="entry name" value="CVNH"/>
    <property type="match status" value="1"/>
</dbReference>
<dbReference type="PANTHER" id="PTHR37014">
    <property type="entry name" value="EXPRESSION LETHALITY PROTEIN HEL10, PUTATIVE (AFU_ORTHOLOGUE AFUA_1G06580)-RELATED"/>
    <property type="match status" value="1"/>
</dbReference>
<feature type="compositionally biased region" description="Low complexity" evidence="1">
    <location>
        <begin position="236"/>
        <end position="245"/>
    </location>
</feature>
<dbReference type="EMBL" id="ML978121">
    <property type="protein sequence ID" value="KAF2103956.1"/>
    <property type="molecule type" value="Genomic_DNA"/>
</dbReference>
<dbReference type="Gene3D" id="2.30.60.10">
    <property type="entry name" value="Cyanovirin-N"/>
    <property type="match status" value="1"/>
</dbReference>
<evidence type="ECO:0000313" key="4">
    <source>
        <dbReference type="Proteomes" id="UP000799772"/>
    </source>
</evidence>
<evidence type="ECO:0000256" key="1">
    <source>
        <dbReference type="SAM" id="MobiDB-lite"/>
    </source>
</evidence>
<dbReference type="InterPro" id="IPR036673">
    <property type="entry name" value="Cyanovirin-N_sf"/>
</dbReference>
<name>A0A9P4ILX2_9PEZI</name>
<organism evidence="3 4">
    <name type="scientific">Rhizodiscina lignyota</name>
    <dbReference type="NCBI Taxonomy" id="1504668"/>
    <lineage>
        <taxon>Eukaryota</taxon>
        <taxon>Fungi</taxon>
        <taxon>Dikarya</taxon>
        <taxon>Ascomycota</taxon>
        <taxon>Pezizomycotina</taxon>
        <taxon>Dothideomycetes</taxon>
        <taxon>Pleosporomycetidae</taxon>
        <taxon>Aulographales</taxon>
        <taxon>Rhizodiscinaceae</taxon>
        <taxon>Rhizodiscina</taxon>
    </lineage>
</organism>
<gene>
    <name evidence="3" type="ORF">NA57DRAFT_70168</name>
</gene>
<sequence>MTQLPNYGAGEGDNQYQQGYPPQNQYNQYPPYGQEQGQYQQSPPAGYGAPHGASHDYYGHQGYQGGDSYNQQEPAGYQQPYPQQQWYGGHAPQPYAQDHNSSYGSPPPPAPSYGSPPPVSTYGMPEQDRFAGDQPYPPHQGYPPQAQPSMDPAFGAPAGAPGMPPNPNEQDRGLLGAIGGAAAGGYAGHKLGGHGFIGALGGAYAGHKLEDHVKEERKKKKAEKKAQKIAMGRRGSSSSSSSSSSSDDDHGKQHHQQFRGNFSSSSSQMSLDKDYDLIASCSDISGRPKLSSISLNQVLTNDNGHFRWVPHGGNFGGSARHVRLENGGRVLVAELCNVDGHWREDSVWLDERIENSDGDLRFV</sequence>
<keyword evidence="4" id="KW-1185">Reference proteome</keyword>
<feature type="compositionally biased region" description="Low complexity" evidence="1">
    <location>
        <begin position="14"/>
        <end position="44"/>
    </location>
</feature>